<protein>
    <submittedName>
        <fullName evidence="7">Uncharacterized protein</fullName>
    </submittedName>
</protein>
<dbReference type="InterPro" id="IPR011766">
    <property type="entry name" value="TPP_enzyme_TPP-bd"/>
</dbReference>
<dbReference type="SUPFAM" id="SSF52467">
    <property type="entry name" value="DHS-like NAD/FAD-binding domain"/>
    <property type="match status" value="1"/>
</dbReference>
<comment type="caution">
    <text evidence="7">The sequence shown here is derived from an EMBL/GenBank/DDBJ whole genome shotgun (WGS) entry which is preliminary data.</text>
</comment>
<evidence type="ECO:0000256" key="2">
    <source>
        <dbReference type="ARBA" id="ARBA00007812"/>
    </source>
</evidence>
<accession>A0ABR3JT48</accession>
<dbReference type="Gene3D" id="3.40.50.1220">
    <property type="entry name" value="TPP-binding domain"/>
    <property type="match status" value="1"/>
</dbReference>
<dbReference type="Pfam" id="PF02775">
    <property type="entry name" value="TPP_enzyme_C"/>
    <property type="match status" value="1"/>
</dbReference>
<dbReference type="EMBL" id="JASNQZ010000003">
    <property type="protein sequence ID" value="KAL0958998.1"/>
    <property type="molecule type" value="Genomic_DNA"/>
</dbReference>
<reference evidence="8" key="1">
    <citation type="submission" date="2024-06" db="EMBL/GenBank/DDBJ databases">
        <title>Multi-omics analyses provide insights into the biosynthesis of the anticancer antibiotic pleurotin in Hohenbuehelia grisea.</title>
        <authorList>
            <person name="Weaver J.A."/>
            <person name="Alberti F."/>
        </authorList>
    </citation>
    <scope>NUCLEOTIDE SEQUENCE [LARGE SCALE GENOMIC DNA]</scope>
    <source>
        <strain evidence="8">T-177</strain>
    </source>
</reference>
<feature type="domain" description="Thiamine pyrophosphate enzyme N-terminal TPP-binding" evidence="6">
    <location>
        <begin position="3"/>
        <end position="123"/>
    </location>
</feature>
<evidence type="ECO:0000313" key="7">
    <source>
        <dbReference type="EMBL" id="KAL0958998.1"/>
    </source>
</evidence>
<keyword evidence="3" id="KW-0786">Thiamine pyrophosphate</keyword>
<dbReference type="PANTHER" id="PTHR18968">
    <property type="entry name" value="THIAMINE PYROPHOSPHATE ENZYMES"/>
    <property type="match status" value="1"/>
</dbReference>
<feature type="domain" description="Thiamine pyrophosphate enzyme TPP-binding" evidence="5">
    <location>
        <begin position="463"/>
        <end position="514"/>
    </location>
</feature>
<dbReference type="Proteomes" id="UP001556367">
    <property type="component" value="Unassembled WGS sequence"/>
</dbReference>
<name>A0ABR3JT48_9AGAR</name>
<dbReference type="InterPro" id="IPR029035">
    <property type="entry name" value="DHS-like_NAD/FAD-binding_dom"/>
</dbReference>
<evidence type="ECO:0000256" key="1">
    <source>
        <dbReference type="ARBA" id="ARBA00004173"/>
    </source>
</evidence>
<organism evidence="7 8">
    <name type="scientific">Hohenbuehelia grisea</name>
    <dbReference type="NCBI Taxonomy" id="104357"/>
    <lineage>
        <taxon>Eukaryota</taxon>
        <taxon>Fungi</taxon>
        <taxon>Dikarya</taxon>
        <taxon>Basidiomycota</taxon>
        <taxon>Agaricomycotina</taxon>
        <taxon>Agaricomycetes</taxon>
        <taxon>Agaricomycetidae</taxon>
        <taxon>Agaricales</taxon>
        <taxon>Pleurotineae</taxon>
        <taxon>Pleurotaceae</taxon>
        <taxon>Hohenbuehelia</taxon>
    </lineage>
</organism>
<evidence type="ECO:0000259" key="5">
    <source>
        <dbReference type="Pfam" id="PF02775"/>
    </source>
</evidence>
<dbReference type="InterPro" id="IPR029061">
    <property type="entry name" value="THDP-binding"/>
</dbReference>
<proteinExistence type="inferred from homology"/>
<dbReference type="CDD" id="cd07035">
    <property type="entry name" value="TPP_PYR_POX_like"/>
    <property type="match status" value="1"/>
</dbReference>
<dbReference type="InterPro" id="IPR012001">
    <property type="entry name" value="Thiamin_PyroP_enz_TPP-bd_dom"/>
</dbReference>
<dbReference type="Pfam" id="PF02776">
    <property type="entry name" value="TPP_enzyme_N"/>
    <property type="match status" value="1"/>
</dbReference>
<evidence type="ECO:0000259" key="6">
    <source>
        <dbReference type="Pfam" id="PF02776"/>
    </source>
</evidence>
<dbReference type="InterPro" id="IPR045229">
    <property type="entry name" value="TPP_enz"/>
</dbReference>
<keyword evidence="8" id="KW-1185">Reference proteome</keyword>
<keyword evidence="4" id="KW-0496">Mitochondrion</keyword>
<dbReference type="SUPFAM" id="SSF52518">
    <property type="entry name" value="Thiamin diphosphate-binding fold (THDP-binding)"/>
    <property type="match status" value="2"/>
</dbReference>
<evidence type="ECO:0000256" key="3">
    <source>
        <dbReference type="ARBA" id="ARBA00023052"/>
    </source>
</evidence>
<sequence length="549" mass="59588">MYTASSVFLKTLAESGITHAFVNWGSDHPGLLEDLERQRVEACGGSRSSALRIVTCPNEMVALSAAQGFAQVTGKAAAVIVHVDVGTQAMAGVIHNVDRGQVPVLIYAGASPFATTRDTRGARNEFIMWLQDIPDQPAIVRQYMRCTTEIYSAKTVSQVVRRSLQISMSQPRGPVYLWARREVMEEEVPESMMKPSPDLHHWHTTEPSALSPTATRRIANALLSAENPLIITSHLGRNPSAVHLLVELSNLLAIPILSVTPSAVNVPFSHPYHLGYSYLYPGTMPDLEKSDIILVIDTDTPWVPMHYRPSATARVFVFDGGDPLKRTMGFAHVDNAEMICNADAAVALGQLITDLLEIDLNLRVKKGLAAIDFPAVMARGAALRERKMQTIRNLDLLEETWKDGSRIINGVAEPSIQCVRSTTSNVIGVLRRAIHDLTPSKGRQTLVLNESVSNFASVWEMRTETPGMHLTSGGSSLGWALGAAIGAIMGNTLLGNDEQHDLAVVIVGDGSFLFGVPGSAYWIAQKENTVSRFPGIPASLTLIIGCSPF</sequence>
<dbReference type="Gene3D" id="3.40.50.970">
    <property type="match status" value="2"/>
</dbReference>
<dbReference type="PANTHER" id="PTHR18968:SF164">
    <property type="entry name" value="PYRUVATE DECARBOXYLASE"/>
    <property type="match status" value="1"/>
</dbReference>
<gene>
    <name evidence="7" type="ORF">HGRIS_014311</name>
</gene>
<evidence type="ECO:0000256" key="4">
    <source>
        <dbReference type="ARBA" id="ARBA00023128"/>
    </source>
</evidence>
<comment type="similarity">
    <text evidence="2">Belongs to the TPP enzyme family.</text>
</comment>
<evidence type="ECO:0000313" key="8">
    <source>
        <dbReference type="Proteomes" id="UP001556367"/>
    </source>
</evidence>
<comment type="subcellular location">
    <subcellularLocation>
        <location evidence="1">Mitochondrion</location>
    </subcellularLocation>
</comment>